<proteinExistence type="predicted"/>
<protein>
    <submittedName>
        <fullName evidence="2">Uncharacterized protein</fullName>
    </submittedName>
</protein>
<reference evidence="3" key="1">
    <citation type="journal article" date="2019" name="Int. J. Syst. Evol. Microbiol.">
        <title>The Global Catalogue of Microorganisms (GCM) 10K type strain sequencing project: providing services to taxonomists for standard genome sequencing and annotation.</title>
        <authorList>
            <consortium name="The Broad Institute Genomics Platform"/>
            <consortium name="The Broad Institute Genome Sequencing Center for Infectious Disease"/>
            <person name="Wu L."/>
            <person name="Ma J."/>
        </authorList>
    </citation>
    <scope>NUCLEOTIDE SEQUENCE [LARGE SCALE GENOMIC DNA]</scope>
    <source>
        <strain evidence="3">ICMP 257</strain>
    </source>
</reference>
<comment type="caution">
    <text evidence="2">The sequence shown here is derived from an EMBL/GenBank/DDBJ whole genome shotgun (WGS) entry which is preliminary data.</text>
</comment>
<gene>
    <name evidence="2" type="ORF">ACFPL4_11475</name>
</gene>
<dbReference type="Proteomes" id="UP001595908">
    <property type="component" value="Unassembled WGS sequence"/>
</dbReference>
<keyword evidence="3" id="KW-1185">Reference proteome</keyword>
<evidence type="ECO:0000313" key="3">
    <source>
        <dbReference type="Proteomes" id="UP001595908"/>
    </source>
</evidence>
<evidence type="ECO:0000313" key="2">
    <source>
        <dbReference type="EMBL" id="MFC4978985.1"/>
    </source>
</evidence>
<dbReference type="RefSeq" id="WP_033299247.1">
    <property type="nucleotide sequence ID" value="NZ_JBHSJE010000002.1"/>
</dbReference>
<sequence length="112" mass="12032">MTGKRYEGHTFRLLPGTGAEGKPSYVLGDGTGPVSRMAASIEDIRLGMAGDLIDHAADLLADRKVTGVELHFLASRLSESLREVLQVAECRGAWPDANSLDPDTESPARRDP</sequence>
<feature type="region of interest" description="Disordered" evidence="1">
    <location>
        <begin position="93"/>
        <end position="112"/>
    </location>
</feature>
<name>A0ABV9V4X6_STRAZ</name>
<organism evidence="2 3">
    <name type="scientific">Streptomyces atroolivaceus</name>
    <dbReference type="NCBI Taxonomy" id="66869"/>
    <lineage>
        <taxon>Bacteria</taxon>
        <taxon>Bacillati</taxon>
        <taxon>Actinomycetota</taxon>
        <taxon>Actinomycetes</taxon>
        <taxon>Kitasatosporales</taxon>
        <taxon>Streptomycetaceae</taxon>
        <taxon>Streptomyces</taxon>
    </lineage>
</organism>
<evidence type="ECO:0000256" key="1">
    <source>
        <dbReference type="SAM" id="MobiDB-lite"/>
    </source>
</evidence>
<accession>A0ABV9V4X6</accession>
<dbReference type="EMBL" id="JBHSJE010000002">
    <property type="protein sequence ID" value="MFC4978985.1"/>
    <property type="molecule type" value="Genomic_DNA"/>
</dbReference>
<dbReference type="GeneID" id="31232980"/>